<sequence length="980" mass="110243">MDPISAEERKRMANERIPITEENIKSLVQLFSQALDPATIKEAEATLSRIEIQLNFLPLLLKVIFTPGIDPAIQLNGALYFKNAVYRRWHCEGENDLLAIEDRSMIKGSIIDLMVTSPENIQVQLVEAISLIAESDYPLKWETLIQELSAKMNATDFRANLGVLKTIHSVFKRWRNSIVSESLNEEINKSLAVFIEPYYSLLQTVSGLIAENANNAQALQPLLQCVFLVVKIYYSVCYHDIPQFFEDNSEDIMKFMYFFLTYQNPLAESSSDEEAGILEKIRTAICEVAQLYFQKYSEEFTQIDTFVSTLWDLLVSVGPQPKFDLLTCQSLRFFGMIVKRPGSNKYFASRETLGALCEKVIIPNGALRESDMELFEDEPLAYVRSEIDGSQSDSRRQSSFELIRSLISQYEATLTSVFGDYCTNFLARYSQSPTENWKDKDTAIFLFCAIAVKAHTAQSGATQVSSLVDISQFFNKNILCDLAVGTDRPDILTVNAIKFIYLLRNQLSPQELLSVLPPLIDQLANPNPVVFTFAAVCLEGILHLKSNGQLIFNEAVLGPHLQTLLGNLFQLCEKEKTPEKLAENDFLMKTVMRAILIGKRTITQHKLLVAQKLSAILSIVSTNPSNPRYNHYLFECIGAVLRNANFTMAEFESHFWPPFQHILTQNIEEFVPYVLQLLGQMLDFHTPEAPLPQLFLNLFGSLLQPALWEVRGNTPALVRLLKSYVIKNTTYVSEEGNLKAILGVATSLLSSRLNDQFGFEILALLFREIPSPQLQPYVQPLLLRILMHLKNVPTDRAVYGCIKFFCSILLITDKPGFSGDQIFAAIEAINAGAVEKLICEYIAPKLCMVAMPADQALFIIGITRMLHLTVSLLQTAPRAWLLLLDRLANLIAKKTTAKQEADLDSFDIDEHQFSAPFVKLTTAALPEADPTTRFGSPEALFVSTLNEVIIKLQSDPNTILAQLPQESASFIGQLFQKHQA</sequence>
<protein>
    <submittedName>
        <fullName evidence="1">Importin-alpha export receptor</fullName>
    </submittedName>
</protein>
<accession>A0ACC2UA66</accession>
<organism evidence="1 2">
    <name type="scientific">Entomophthora muscae</name>
    <dbReference type="NCBI Taxonomy" id="34485"/>
    <lineage>
        <taxon>Eukaryota</taxon>
        <taxon>Fungi</taxon>
        <taxon>Fungi incertae sedis</taxon>
        <taxon>Zoopagomycota</taxon>
        <taxon>Entomophthoromycotina</taxon>
        <taxon>Entomophthoromycetes</taxon>
        <taxon>Entomophthorales</taxon>
        <taxon>Entomophthoraceae</taxon>
        <taxon>Entomophthora</taxon>
    </lineage>
</organism>
<keyword evidence="2" id="KW-1185">Reference proteome</keyword>
<name>A0ACC2UA66_9FUNG</name>
<evidence type="ECO:0000313" key="1">
    <source>
        <dbReference type="EMBL" id="KAJ9083778.1"/>
    </source>
</evidence>
<dbReference type="Proteomes" id="UP001165960">
    <property type="component" value="Unassembled WGS sequence"/>
</dbReference>
<reference evidence="1" key="1">
    <citation type="submission" date="2022-04" db="EMBL/GenBank/DDBJ databases">
        <title>Genome of the entomopathogenic fungus Entomophthora muscae.</title>
        <authorList>
            <person name="Elya C."/>
            <person name="Lovett B.R."/>
            <person name="Lee E."/>
            <person name="Macias A.M."/>
            <person name="Hajek A.E."/>
            <person name="De Bivort B.L."/>
            <person name="Kasson M.T."/>
            <person name="De Fine Licht H.H."/>
            <person name="Stajich J.E."/>
        </authorList>
    </citation>
    <scope>NUCLEOTIDE SEQUENCE</scope>
    <source>
        <strain evidence="1">Berkeley</strain>
    </source>
</reference>
<gene>
    <name evidence="1" type="primary">CSE1_3</name>
    <name evidence="1" type="ORF">DSO57_1031263</name>
</gene>
<comment type="caution">
    <text evidence="1">The sequence shown here is derived from an EMBL/GenBank/DDBJ whole genome shotgun (WGS) entry which is preliminary data.</text>
</comment>
<keyword evidence="1" id="KW-0675">Receptor</keyword>
<proteinExistence type="predicted"/>
<dbReference type="EMBL" id="QTSX02000933">
    <property type="protein sequence ID" value="KAJ9083778.1"/>
    <property type="molecule type" value="Genomic_DNA"/>
</dbReference>
<evidence type="ECO:0000313" key="2">
    <source>
        <dbReference type="Proteomes" id="UP001165960"/>
    </source>
</evidence>